<evidence type="ECO:0000259" key="4">
    <source>
        <dbReference type="Pfam" id="PF00107"/>
    </source>
</evidence>
<evidence type="ECO:0000259" key="5">
    <source>
        <dbReference type="Pfam" id="PF08240"/>
    </source>
</evidence>
<gene>
    <name evidence="6" type="ORF">UFOPK1438_00061</name>
    <name evidence="7" type="ORF">UFOPK2329_00793</name>
    <name evidence="8" type="ORF">UFOPK3166_00324</name>
    <name evidence="9" type="ORF">UFOPK4035_00314</name>
</gene>
<keyword evidence="1" id="KW-0479">Metal-binding</keyword>
<accession>A0A6J6ZFX2</accession>
<dbReference type="AlphaFoldDB" id="A0A6J6ZFX2"/>
<dbReference type="GO" id="GO:0008270">
    <property type="term" value="F:zinc ion binding"/>
    <property type="evidence" value="ECO:0007669"/>
    <property type="project" value="InterPro"/>
</dbReference>
<proteinExistence type="predicted"/>
<evidence type="ECO:0000313" key="8">
    <source>
        <dbReference type="EMBL" id="CAB4820459.1"/>
    </source>
</evidence>
<dbReference type="GO" id="GO:0016491">
    <property type="term" value="F:oxidoreductase activity"/>
    <property type="evidence" value="ECO:0007669"/>
    <property type="project" value="UniProtKB-KW"/>
</dbReference>
<dbReference type="EMBL" id="CAEZWZ010000127">
    <property type="protein sequence ID" value="CAB4676383.1"/>
    <property type="molecule type" value="Genomic_DNA"/>
</dbReference>
<evidence type="ECO:0000256" key="2">
    <source>
        <dbReference type="ARBA" id="ARBA00022833"/>
    </source>
</evidence>
<dbReference type="EMBL" id="CAFABD010000031">
    <property type="protein sequence ID" value="CAB4820459.1"/>
    <property type="molecule type" value="Genomic_DNA"/>
</dbReference>
<evidence type="ECO:0000313" key="7">
    <source>
        <dbReference type="EMBL" id="CAB4676383.1"/>
    </source>
</evidence>
<keyword evidence="3" id="KW-0560">Oxidoreductase</keyword>
<dbReference type="PROSITE" id="PS00059">
    <property type="entry name" value="ADH_ZINC"/>
    <property type="match status" value="1"/>
</dbReference>
<dbReference type="InterPro" id="IPR013154">
    <property type="entry name" value="ADH-like_N"/>
</dbReference>
<evidence type="ECO:0000313" key="6">
    <source>
        <dbReference type="EMBL" id="CAB4533603.1"/>
    </source>
</evidence>
<feature type="domain" description="Alcohol dehydrogenase-like N-terminal" evidence="5">
    <location>
        <begin position="35"/>
        <end position="152"/>
    </location>
</feature>
<name>A0A6J6ZFX2_9ZZZZ</name>
<feature type="domain" description="Alcohol dehydrogenase-like C-terminal" evidence="4">
    <location>
        <begin position="191"/>
        <end position="295"/>
    </location>
</feature>
<dbReference type="EMBL" id="CAEZSM010000004">
    <property type="protein sequence ID" value="CAB4533603.1"/>
    <property type="molecule type" value="Genomic_DNA"/>
</dbReference>
<dbReference type="Gene3D" id="3.40.50.720">
    <property type="entry name" value="NAD(P)-binding Rossmann-like Domain"/>
    <property type="match status" value="1"/>
</dbReference>
<keyword evidence="2" id="KW-0862">Zinc</keyword>
<dbReference type="SUPFAM" id="SSF50129">
    <property type="entry name" value="GroES-like"/>
    <property type="match status" value="1"/>
</dbReference>
<organism evidence="8">
    <name type="scientific">freshwater metagenome</name>
    <dbReference type="NCBI Taxonomy" id="449393"/>
    <lineage>
        <taxon>unclassified sequences</taxon>
        <taxon>metagenomes</taxon>
        <taxon>ecological metagenomes</taxon>
    </lineage>
</organism>
<dbReference type="Gene3D" id="3.90.180.10">
    <property type="entry name" value="Medium-chain alcohol dehydrogenases, catalytic domain"/>
    <property type="match status" value="1"/>
</dbReference>
<evidence type="ECO:0000313" key="9">
    <source>
        <dbReference type="EMBL" id="CAB4993232.1"/>
    </source>
</evidence>
<dbReference type="Pfam" id="PF00107">
    <property type="entry name" value="ADH_zinc_N"/>
    <property type="match status" value="1"/>
</dbReference>
<reference evidence="8" key="1">
    <citation type="submission" date="2020-05" db="EMBL/GenBank/DDBJ databases">
        <authorList>
            <person name="Chiriac C."/>
            <person name="Salcher M."/>
            <person name="Ghai R."/>
            <person name="Kavagutti S V."/>
        </authorList>
    </citation>
    <scope>NUCLEOTIDE SEQUENCE</scope>
</reference>
<dbReference type="SUPFAM" id="SSF51735">
    <property type="entry name" value="NAD(P)-binding Rossmann-fold domains"/>
    <property type="match status" value="1"/>
</dbReference>
<dbReference type="EMBL" id="CAFBOX010000033">
    <property type="protein sequence ID" value="CAB4993232.1"/>
    <property type="molecule type" value="Genomic_DNA"/>
</dbReference>
<dbReference type="Pfam" id="PF08240">
    <property type="entry name" value="ADH_N"/>
    <property type="match status" value="1"/>
</dbReference>
<sequence>MGFEVRFEYSDDMKAFAITAPMQSAVEDVQEPIAGDGEVVIDVSRVGICGTDQEYFTGEMVYLHTGKAGYPMRIGHEWCGTVSAIGNGVDKKWLGQRVTGDTMLGCGTCYRCTSGRQHVCESRSEVGISHGFAGALAEKFLIPARALHALPDSIDDAMGAMVEPGGNSLRASQAALAGPGRNILIWGTGTIGLLTALFAQAAGANVYLIGRNEQTIALAKNIGIKNTSKQIPQLPTGFDAVIDATNDPDIPALAVSTVEPGGRIVYIGIAGEASYVDSRVITLADVTVIGILSGSPGLAGTIEMYASGKVDPRPLIAATISMQQVGDIFLGKRPAGAGDGPKIHIDPRI</sequence>
<dbReference type="InterPro" id="IPR036291">
    <property type="entry name" value="NAD(P)-bd_dom_sf"/>
</dbReference>
<dbReference type="InterPro" id="IPR011032">
    <property type="entry name" value="GroES-like_sf"/>
</dbReference>
<evidence type="ECO:0000256" key="3">
    <source>
        <dbReference type="ARBA" id="ARBA00023002"/>
    </source>
</evidence>
<evidence type="ECO:0000256" key="1">
    <source>
        <dbReference type="ARBA" id="ARBA00022723"/>
    </source>
</evidence>
<protein>
    <submittedName>
        <fullName evidence="8">Unannotated protein</fullName>
    </submittedName>
</protein>
<dbReference type="InterPro" id="IPR002328">
    <property type="entry name" value="ADH_Zn_CS"/>
</dbReference>
<dbReference type="InterPro" id="IPR050129">
    <property type="entry name" value="Zn_alcohol_dh"/>
</dbReference>
<dbReference type="PANTHER" id="PTHR43401">
    <property type="entry name" value="L-THREONINE 3-DEHYDROGENASE"/>
    <property type="match status" value="1"/>
</dbReference>
<dbReference type="InterPro" id="IPR013149">
    <property type="entry name" value="ADH-like_C"/>
</dbReference>
<dbReference type="PANTHER" id="PTHR43401:SF2">
    <property type="entry name" value="L-THREONINE 3-DEHYDROGENASE"/>
    <property type="match status" value="1"/>
</dbReference>